<reference evidence="2 3" key="1">
    <citation type="journal article" date="2018" name="Front. Plant Sci.">
        <title>Red Clover (Trifolium pratense) and Zigzag Clover (T. medium) - A Picture of Genomic Similarities and Differences.</title>
        <authorList>
            <person name="Dluhosova J."/>
            <person name="Istvanek J."/>
            <person name="Nedelnik J."/>
            <person name="Repkova J."/>
        </authorList>
    </citation>
    <scope>NUCLEOTIDE SEQUENCE [LARGE SCALE GENOMIC DNA]</scope>
    <source>
        <strain evidence="3">cv. 10/8</strain>
        <tissue evidence="2">Leaf</tissue>
    </source>
</reference>
<feature type="non-terminal residue" evidence="2">
    <location>
        <position position="1"/>
    </location>
</feature>
<sequence length="226" mass="25254">PFNHHTPHHEPVPIPISTSPPSFCGAQHLTHQPQAPFHYSTPPPQLPCLDIGFPKNQNPSPPLRPQISTNYKIQVLAPILESEGEIEKSRELTENFPLISDFSPFLPKLEISNFKNHNTTLTVTNDFSAVKTGEKFNEFITSEESSVTTQLKEEEATPILKTTVATEIVEDNVFTISETDEKSVNATTRLAHDSLNRSFSYFAKSFYPTTTLLPETKERTVVVAVP</sequence>
<feature type="non-terminal residue" evidence="2">
    <location>
        <position position="226"/>
    </location>
</feature>
<keyword evidence="3" id="KW-1185">Reference proteome</keyword>
<evidence type="ECO:0000313" key="3">
    <source>
        <dbReference type="Proteomes" id="UP000265520"/>
    </source>
</evidence>
<dbReference type="Proteomes" id="UP000265520">
    <property type="component" value="Unassembled WGS sequence"/>
</dbReference>
<evidence type="ECO:0000313" key="2">
    <source>
        <dbReference type="EMBL" id="MCI12022.1"/>
    </source>
</evidence>
<feature type="region of interest" description="Disordered" evidence="1">
    <location>
        <begin position="1"/>
        <end position="28"/>
    </location>
</feature>
<organism evidence="2 3">
    <name type="scientific">Trifolium medium</name>
    <dbReference type="NCBI Taxonomy" id="97028"/>
    <lineage>
        <taxon>Eukaryota</taxon>
        <taxon>Viridiplantae</taxon>
        <taxon>Streptophyta</taxon>
        <taxon>Embryophyta</taxon>
        <taxon>Tracheophyta</taxon>
        <taxon>Spermatophyta</taxon>
        <taxon>Magnoliopsida</taxon>
        <taxon>eudicotyledons</taxon>
        <taxon>Gunneridae</taxon>
        <taxon>Pentapetalae</taxon>
        <taxon>rosids</taxon>
        <taxon>fabids</taxon>
        <taxon>Fabales</taxon>
        <taxon>Fabaceae</taxon>
        <taxon>Papilionoideae</taxon>
        <taxon>50 kb inversion clade</taxon>
        <taxon>NPAAA clade</taxon>
        <taxon>Hologalegina</taxon>
        <taxon>IRL clade</taxon>
        <taxon>Trifolieae</taxon>
        <taxon>Trifolium</taxon>
    </lineage>
</organism>
<comment type="caution">
    <text evidence="2">The sequence shown here is derived from an EMBL/GenBank/DDBJ whole genome shotgun (WGS) entry which is preliminary data.</text>
</comment>
<name>A0A392PJR2_9FABA</name>
<protein>
    <submittedName>
        <fullName evidence="2">Uncharacterized protein</fullName>
    </submittedName>
</protein>
<dbReference type="EMBL" id="LXQA010082439">
    <property type="protein sequence ID" value="MCI12022.1"/>
    <property type="molecule type" value="Genomic_DNA"/>
</dbReference>
<accession>A0A392PJR2</accession>
<evidence type="ECO:0000256" key="1">
    <source>
        <dbReference type="SAM" id="MobiDB-lite"/>
    </source>
</evidence>
<dbReference type="AlphaFoldDB" id="A0A392PJR2"/>
<proteinExistence type="predicted"/>